<dbReference type="SUPFAM" id="SSF117856">
    <property type="entry name" value="AF0104/ALDC/Ptd012-like"/>
    <property type="match status" value="2"/>
</dbReference>
<dbReference type="Gene3D" id="3.30.1330.80">
    <property type="entry name" value="Hypothetical protein, similar to alpha- acetolactate decarboxylase, domain 2"/>
    <property type="match status" value="2"/>
</dbReference>
<dbReference type="RefSeq" id="WP_053198093.1">
    <property type="nucleotide sequence ID" value="NZ_CP011409.1"/>
</dbReference>
<dbReference type="PROSITE" id="PS51742">
    <property type="entry name" value="PPC"/>
    <property type="match status" value="1"/>
</dbReference>
<sequence length="297" mass="32002">MQTLEQATARTFARTARHPGPPDPVRIVSLAGPAMAVTIALEAGRNLRDAIAIPLAAAGIAGGTVRIENLKVSPHHYLMPALSHDGKHAAFYSDPHEVAGGVTIELACATFGRRDGAPFVHCHAIWTDEQGHRRGGHMLMDQSIVAETAPAQAWGVHNATMETRFDPETNFTLFHPAVVAAETVDGGRRILLARIRPDEDLTMAIEEVCRTHGIRNAVVRGSVGSIIGAEFEDGRVIEDRATEILVRSGRVSRGHDGVRAQLDIALIDPRGHVCEGVLARGCNPVLICFELVLEEIE</sequence>
<dbReference type="Proteomes" id="UP000063429">
    <property type="component" value="Chromosome"/>
</dbReference>
<evidence type="ECO:0000313" key="2">
    <source>
        <dbReference type="EMBL" id="AKZ63488.1"/>
    </source>
</evidence>
<keyword evidence="3" id="KW-1185">Reference proteome</keyword>
<dbReference type="InterPro" id="IPR005175">
    <property type="entry name" value="PPC_dom"/>
</dbReference>
<name>A0ABM5V1P4_9BURK</name>
<protein>
    <recommendedName>
        <fullName evidence="1">PPC domain-containing protein</fullName>
    </recommendedName>
</protein>
<organism evidence="2 3">
    <name type="scientific">Herbaspirillum hiltneri N3</name>
    <dbReference type="NCBI Taxonomy" id="1262470"/>
    <lineage>
        <taxon>Bacteria</taxon>
        <taxon>Pseudomonadati</taxon>
        <taxon>Pseudomonadota</taxon>
        <taxon>Betaproteobacteria</taxon>
        <taxon>Burkholderiales</taxon>
        <taxon>Oxalobacteraceae</taxon>
        <taxon>Herbaspirillum</taxon>
    </lineage>
</organism>
<gene>
    <name evidence="2" type="ORF">F506_13140</name>
</gene>
<evidence type="ECO:0000313" key="3">
    <source>
        <dbReference type="Proteomes" id="UP000063429"/>
    </source>
</evidence>
<reference evidence="3" key="1">
    <citation type="journal article" date="2015" name="Genome Announc.">
        <title>Complete Genome Sequence of Herbaspirillum hiltneri N3 (DSM 17495), Isolated from Surface-Sterilized Wheat Roots.</title>
        <authorList>
            <person name="Guizelini D."/>
            <person name="Saizaki P.M."/>
            <person name="Coimbra N.A."/>
            <person name="Weiss V.A."/>
            <person name="Faoro H."/>
            <person name="Sfeir M.Z."/>
            <person name="Baura V.A."/>
            <person name="Monteiro R.A."/>
            <person name="Chubatsu L.S."/>
            <person name="Souza E.M."/>
            <person name="Cruz L.M."/>
            <person name="Pedrosa F.O."/>
            <person name="Raittz R.T."/>
            <person name="Marchaukoski J.N."/>
            <person name="Steffens M.B."/>
        </authorList>
    </citation>
    <scope>NUCLEOTIDE SEQUENCE [LARGE SCALE GENOMIC DNA]</scope>
    <source>
        <strain evidence="3">N3</strain>
    </source>
</reference>
<accession>A0ABM5V1P4</accession>
<proteinExistence type="predicted"/>
<evidence type="ECO:0000259" key="1">
    <source>
        <dbReference type="PROSITE" id="PS51742"/>
    </source>
</evidence>
<dbReference type="Pfam" id="PF03479">
    <property type="entry name" value="PCC"/>
    <property type="match status" value="1"/>
</dbReference>
<dbReference type="EMBL" id="CP011409">
    <property type="protein sequence ID" value="AKZ63488.1"/>
    <property type="molecule type" value="Genomic_DNA"/>
</dbReference>
<feature type="domain" description="PPC" evidence="1">
    <location>
        <begin position="184"/>
        <end position="297"/>
    </location>
</feature>